<reference evidence="3" key="1">
    <citation type="journal article" date="2019" name="Int. J. Syst. Evol. Microbiol.">
        <title>The Global Catalogue of Microorganisms (GCM) 10K type strain sequencing project: providing services to taxonomists for standard genome sequencing and annotation.</title>
        <authorList>
            <consortium name="The Broad Institute Genomics Platform"/>
            <consortium name="The Broad Institute Genome Sequencing Center for Infectious Disease"/>
            <person name="Wu L."/>
            <person name="Ma J."/>
        </authorList>
    </citation>
    <scope>NUCLEOTIDE SEQUENCE [LARGE SCALE GENOMIC DNA]</scope>
    <source>
        <strain evidence="3">JCM 17919</strain>
    </source>
</reference>
<organism evidence="2 3">
    <name type="scientific">Flaviaesturariibacter amylovorans</name>
    <dbReference type="NCBI Taxonomy" id="1084520"/>
    <lineage>
        <taxon>Bacteria</taxon>
        <taxon>Pseudomonadati</taxon>
        <taxon>Bacteroidota</taxon>
        <taxon>Chitinophagia</taxon>
        <taxon>Chitinophagales</taxon>
        <taxon>Chitinophagaceae</taxon>
        <taxon>Flaviaestuariibacter</taxon>
    </lineage>
</organism>
<name>A0ABP8GS26_9BACT</name>
<protein>
    <submittedName>
        <fullName evidence="2">Uncharacterized protein</fullName>
    </submittedName>
</protein>
<evidence type="ECO:0000256" key="1">
    <source>
        <dbReference type="SAM" id="SignalP"/>
    </source>
</evidence>
<keyword evidence="3" id="KW-1185">Reference proteome</keyword>
<gene>
    <name evidence="2" type="ORF">GCM10023184_19310</name>
</gene>
<comment type="caution">
    <text evidence="2">The sequence shown here is derived from an EMBL/GenBank/DDBJ whole genome shotgun (WGS) entry which is preliminary data.</text>
</comment>
<proteinExistence type="predicted"/>
<evidence type="ECO:0000313" key="3">
    <source>
        <dbReference type="Proteomes" id="UP001501725"/>
    </source>
</evidence>
<dbReference type="EMBL" id="BAABGY010000007">
    <property type="protein sequence ID" value="GAA4329076.1"/>
    <property type="molecule type" value="Genomic_DNA"/>
</dbReference>
<sequence length="163" mass="17935">MRMRTILSLLLCCTALFASAQAPSKVRRLDAYLAIRYPGTIPVDDAGNPMRRGVDSAWTIVAETRTTKMNWGYAWRGGRIYTIAATRVTELNVGKTKEGGLPIVRRAAAGNYLWQLELVPFDGHKKAPARVAAGAILIQGKAGVRPFYRTLRTYTELDPAPSV</sequence>
<keyword evidence="1" id="KW-0732">Signal</keyword>
<dbReference type="Proteomes" id="UP001501725">
    <property type="component" value="Unassembled WGS sequence"/>
</dbReference>
<feature type="chain" id="PRO_5045321259" evidence="1">
    <location>
        <begin position="21"/>
        <end position="163"/>
    </location>
</feature>
<accession>A0ABP8GS26</accession>
<evidence type="ECO:0000313" key="2">
    <source>
        <dbReference type="EMBL" id="GAA4329076.1"/>
    </source>
</evidence>
<feature type="signal peptide" evidence="1">
    <location>
        <begin position="1"/>
        <end position="20"/>
    </location>
</feature>